<dbReference type="VEuPathDB" id="TriTrypDB:Tb427_000564700"/>
<evidence type="ECO:0000256" key="3">
    <source>
        <dbReference type="ARBA" id="ARBA00022475"/>
    </source>
</evidence>
<evidence type="ECO:0000256" key="2">
    <source>
        <dbReference type="ARBA" id="ARBA00004609"/>
    </source>
</evidence>
<gene>
    <name evidence="12" type="primary">MVAT5-RX2</name>
</gene>
<comment type="function">
    <text evidence="1">VSG forms a coat on the surface of the parasite. The trypanosome evades the immune response of the host by expressing a series of antigenically distinct VSGs from an estimated 1000 VSG genes.</text>
</comment>
<keyword evidence="4" id="KW-0336">GPI-anchor</keyword>
<comment type="subcellular location">
    <subcellularLocation>
        <location evidence="2">Cell membrane</location>
        <topology evidence="2">Lipid-anchor</topology>
        <topology evidence="2">GPI-anchor</topology>
    </subcellularLocation>
</comment>
<dbReference type="Gene3D" id="1.10.470.10">
    <property type="entry name" value="Variant Surface Glycoprotein, subunit A, domain 2"/>
    <property type="match status" value="1"/>
</dbReference>
<sequence length="518" mass="54096">MIGKAFIILSLLNELPSPTAAQAAQGGALGKDVWLPLAKFTATAAKIPGRAAKLLQDRSAQIVNLMKLQVQADICLNKAASEVSALGWQALAVAIAADIGSLQSLQQQRSEEAIAAAAAAEFARGHAAEFFKVAAAVQSAANSGCLTTNNKGGAAGSVINGFSTLGTAEQPAIGATSTAHVGDDITAITTTGFSDLAATDGIRTDSLTADTNCVLFKGGSAGPLTTANFGQSIPFAGGYLTRNPTANTASSADGTDFVTNPGDGKIAGIKVYRDAHAAAAKIRTAATFGSSFTDFKKLDQAKKSVHLRTAVKNIILGKPDGSVADLSDEIDTKINQVFGEDQATFHSRFWDQLTKVKVEKAASGQDETTLDAITSFAALSRARTYYSTKVIKGLRDKISSLEIKNSKTEVKVTDADCNKHQSKDKCAAPCKWNENTTDINKKCSLDPVKATEQQAAQTAGAGEGAAGTTTDKCKDKKKDDCKSPDCKWEGETCKDSSILLNKQFALMGFCSLCGLAFL</sequence>
<dbReference type="SUPFAM" id="SSF118251">
    <property type="entry name" value="Variant surface glycoprotein MITAT 1.2, VSG 221, C-terminal domain"/>
    <property type="match status" value="1"/>
</dbReference>
<name>Q26842_9TRYP</name>
<dbReference type="SUPFAM" id="SSF58087">
    <property type="entry name" value="Variant surface glycoprotein (N-terminal domain)"/>
    <property type="match status" value="1"/>
</dbReference>
<keyword evidence="6" id="KW-0325">Glycoprotein</keyword>
<keyword evidence="7" id="KW-0449">Lipoprotein</keyword>
<dbReference type="GO" id="GO:0042783">
    <property type="term" value="P:symbiont-mediated evasion of host immune response"/>
    <property type="evidence" value="ECO:0007669"/>
    <property type="project" value="InterPro"/>
</dbReference>
<feature type="compositionally biased region" description="Basic and acidic residues" evidence="8">
    <location>
        <begin position="471"/>
        <end position="487"/>
    </location>
</feature>
<evidence type="ECO:0000256" key="5">
    <source>
        <dbReference type="ARBA" id="ARBA00023136"/>
    </source>
</evidence>
<evidence type="ECO:0000256" key="1">
    <source>
        <dbReference type="ARBA" id="ARBA00002523"/>
    </source>
</evidence>
<feature type="signal peptide" evidence="9">
    <location>
        <begin position="1"/>
        <end position="21"/>
    </location>
</feature>
<feature type="compositionally biased region" description="Low complexity" evidence="8">
    <location>
        <begin position="454"/>
        <end position="470"/>
    </location>
</feature>
<feature type="domain" description="Trypanosome variant surface glycoprotein A-type N-terminal" evidence="10">
    <location>
        <begin position="20"/>
        <end position="387"/>
    </location>
</feature>
<keyword evidence="5" id="KW-0472">Membrane</keyword>
<evidence type="ECO:0000313" key="12">
    <source>
        <dbReference type="EMBL" id="AAA30312.1"/>
    </source>
</evidence>
<reference evidence="12" key="1">
    <citation type="submission" date="1992-10" db="EMBL/GenBank/DDBJ databases">
        <title>Point mutations are associated with a gene duplication leading to the bloodstream re-expression of a trypanosome metacyclic VSG.</title>
        <authorList>
            <person name="Lu Y."/>
            <person name="Hall T."/>
            <person name="Gay L.S."/>
            <person name="Donelson J.E."/>
        </authorList>
    </citation>
    <scope>NUCLEOTIDE SEQUENCE</scope>
    <source>
        <strain evidence="12">LVH/75/USAMRU-K/18</strain>
    </source>
</reference>
<proteinExistence type="predicted"/>
<evidence type="ECO:0000256" key="9">
    <source>
        <dbReference type="SAM" id="SignalP"/>
    </source>
</evidence>
<dbReference type="InterPro" id="IPR027446">
    <property type="entry name" value="VSG_C_dom_sf"/>
</dbReference>
<feature type="region of interest" description="Disordered" evidence="8">
    <location>
        <begin position="454"/>
        <end position="487"/>
    </location>
</feature>
<keyword evidence="3" id="KW-1003">Cell membrane</keyword>
<dbReference type="VEuPathDB" id="TriTrypDB:Tb11.v5.0786"/>
<dbReference type="InterPro" id="IPR019609">
    <property type="entry name" value="Variant_surf_glycoprt_trypan_C"/>
</dbReference>
<evidence type="ECO:0000256" key="7">
    <source>
        <dbReference type="ARBA" id="ARBA00023288"/>
    </source>
</evidence>
<evidence type="ECO:0000256" key="8">
    <source>
        <dbReference type="SAM" id="MobiDB-lite"/>
    </source>
</evidence>
<feature type="non-terminal residue" evidence="12">
    <location>
        <position position="1"/>
    </location>
</feature>
<protein>
    <submittedName>
        <fullName evidence="12">Variant surface glycoprotein</fullName>
    </submittedName>
</protein>
<dbReference type="InterPro" id="IPR001812">
    <property type="entry name" value="Trypano_VSG_A_N_dom"/>
</dbReference>
<evidence type="ECO:0000259" key="10">
    <source>
        <dbReference type="Pfam" id="PF00913"/>
    </source>
</evidence>
<dbReference type="GO" id="GO:0098552">
    <property type="term" value="C:side of membrane"/>
    <property type="evidence" value="ECO:0007669"/>
    <property type="project" value="UniProtKB-KW"/>
</dbReference>
<dbReference type="Gene3D" id="3.30.1680.40">
    <property type="match status" value="1"/>
</dbReference>
<dbReference type="Gene3D" id="3.90.150.10">
    <property type="entry name" value="Variant Surface Glycoprotein, subunit A domain 1"/>
    <property type="match status" value="1"/>
</dbReference>
<dbReference type="GO" id="GO:0005886">
    <property type="term" value="C:plasma membrane"/>
    <property type="evidence" value="ECO:0007669"/>
    <property type="project" value="UniProtKB-SubCell"/>
</dbReference>
<dbReference type="Pfam" id="PF10659">
    <property type="entry name" value="Trypan_glycop_C"/>
    <property type="match status" value="1"/>
</dbReference>
<evidence type="ECO:0000256" key="4">
    <source>
        <dbReference type="ARBA" id="ARBA00022622"/>
    </source>
</evidence>
<feature type="domain" description="Trypanosome variant surface glycoprotein C-terminal" evidence="11">
    <location>
        <begin position="417"/>
        <end position="507"/>
    </location>
</feature>
<evidence type="ECO:0000256" key="6">
    <source>
        <dbReference type="ARBA" id="ARBA00023180"/>
    </source>
</evidence>
<evidence type="ECO:0000259" key="11">
    <source>
        <dbReference type="Pfam" id="PF10659"/>
    </source>
</evidence>
<keyword evidence="9" id="KW-0732">Signal</keyword>
<dbReference type="EMBL" id="L04971">
    <property type="protein sequence ID" value="AAA30312.1"/>
    <property type="molecule type" value="Genomic_DNA"/>
</dbReference>
<dbReference type="AlphaFoldDB" id="Q26842"/>
<dbReference type="Pfam" id="PF00913">
    <property type="entry name" value="Trypan_glycop"/>
    <property type="match status" value="1"/>
</dbReference>
<organism evidence="12">
    <name type="scientific">Trypanosoma brucei</name>
    <dbReference type="NCBI Taxonomy" id="5691"/>
    <lineage>
        <taxon>Eukaryota</taxon>
        <taxon>Discoba</taxon>
        <taxon>Euglenozoa</taxon>
        <taxon>Kinetoplastea</taxon>
        <taxon>Metakinetoplastina</taxon>
        <taxon>Trypanosomatida</taxon>
        <taxon>Trypanosomatidae</taxon>
        <taxon>Trypanosoma</taxon>
    </lineage>
</organism>
<accession>Q26842</accession>
<feature type="chain" id="PRO_5004203217" evidence="9">
    <location>
        <begin position="22"/>
        <end position="518"/>
    </location>
</feature>